<keyword evidence="3 13" id="KW-0813">Transport</keyword>
<dbReference type="Gene3D" id="2.170.130.10">
    <property type="entry name" value="TonB-dependent receptor, plug domain"/>
    <property type="match status" value="1"/>
</dbReference>
<dbReference type="FunFam" id="2.170.130.10:FF:000001">
    <property type="entry name" value="Catecholate siderophore TonB-dependent receptor"/>
    <property type="match status" value="1"/>
</dbReference>
<dbReference type="SUPFAM" id="SSF56935">
    <property type="entry name" value="Porins"/>
    <property type="match status" value="1"/>
</dbReference>
<proteinExistence type="inferred from homology"/>
<accession>A0A8J8CKS4</accession>
<comment type="subcellular location">
    <subcellularLocation>
        <location evidence="1 13">Cell outer membrane</location>
        <topology evidence="1 13">Multi-pass membrane protein</topology>
    </subcellularLocation>
</comment>
<keyword evidence="11 13" id="KW-0472">Membrane</keyword>
<keyword evidence="10 14" id="KW-0798">TonB box</keyword>
<sequence>MVTRLQQWIGLSSAMFVLVAPVSWAEGSEIKELQRPAKTLKEWRAQIEATTVQVTGVTLDRTDAGLDIVLETAEGKPLQVDASKFRREGNNLIADIPNATLALPEGQTFAAENPTADVATVQVVQQDASSIRISVTGNNALPKTEVTLKTGTLAYSLNPEADEPDEEIVVTGEQNRYRIPNTSTATKTDTPLRDIPQSIQIVPQQVLEDQNVTRLEEAIRNVTGVVNTFPPNFANGSFLAIRGFGIRDDQGNVLRNGLADFIGARQIDFSHIQQVEVLKGPASVLFGQGTPGGVVNLITKQPLRDPFYEINATIGNYDYYRGTVDLTGPLNDSKTVLYRLNAAYQNTGSFIDFIESERVFVAPVLSFAIGDRTKLTLEGEYSSSKGGVDLGLPAVGTVLPNPNGRIPLNRTTSEPFAKPFDAELYRIGYTLEHQFSDNWSLRNAFRVSSRDATQDEFLITSLEADNRTVNRRYRFREFNVTSYNFAVDLIGKFSTGSIKHQVVFGVDLGRFEESGTGTTRSIAPLDLFNPVYGQPLGDVTSRVGEGVVGDSLGIYIQDQVTLAENLKLLLGGRFDLYRSTSEDLLAETTTSESGDAFSPRVGIVYQPIPPISLYASYSRSFTPSFGTAADGSTFKPERGTQYEVGVKADLSNRLSATLAFYNLTRSNVLTTDPNDPSFSIQTGEQRSRGIELNLAGEILPGWNIFAGYSYIDARITKDNDLPIGNRLLNAPENSFNLWTTYEIQQGPLQGFGAGVGFFFVGERPGDLNNSFQLPSYFRTDASLFYRQGQFRAALNIRNLFNVDYFETSYSDTFVFPGEPFIVQGTISWQF</sequence>
<keyword evidence="12 13" id="KW-0998">Cell outer membrane</keyword>
<dbReference type="Pfam" id="PF11741">
    <property type="entry name" value="AMIN"/>
    <property type="match status" value="1"/>
</dbReference>
<dbReference type="GO" id="GO:0015344">
    <property type="term" value="F:siderophore uptake transmembrane transporter activity"/>
    <property type="evidence" value="ECO:0007669"/>
    <property type="project" value="TreeGrafter"/>
</dbReference>
<dbReference type="EMBL" id="WVIE01000042">
    <property type="protein sequence ID" value="NDJ19834.1"/>
    <property type="molecule type" value="Genomic_DNA"/>
</dbReference>
<keyword evidence="4 13" id="KW-1134">Transmembrane beta strand</keyword>
<dbReference type="PANTHER" id="PTHR32552">
    <property type="entry name" value="FERRICHROME IRON RECEPTOR-RELATED"/>
    <property type="match status" value="1"/>
</dbReference>
<evidence type="ECO:0000256" key="5">
    <source>
        <dbReference type="ARBA" id="ARBA00022496"/>
    </source>
</evidence>
<evidence type="ECO:0000313" key="19">
    <source>
        <dbReference type="Proteomes" id="UP000646053"/>
    </source>
</evidence>
<dbReference type="GO" id="GO:0038023">
    <property type="term" value="F:signaling receptor activity"/>
    <property type="evidence" value="ECO:0007669"/>
    <property type="project" value="InterPro"/>
</dbReference>
<dbReference type="InterPro" id="IPR039426">
    <property type="entry name" value="TonB-dep_rcpt-like"/>
</dbReference>
<dbReference type="PROSITE" id="PS52016">
    <property type="entry name" value="TONB_DEPENDENT_REC_3"/>
    <property type="match status" value="1"/>
</dbReference>
<comment type="caution">
    <text evidence="18">The sequence shown here is derived from an EMBL/GenBank/DDBJ whole genome shotgun (WGS) entry which is preliminary data.</text>
</comment>
<evidence type="ECO:0000256" key="8">
    <source>
        <dbReference type="ARBA" id="ARBA00023004"/>
    </source>
</evidence>
<dbReference type="InterPro" id="IPR021731">
    <property type="entry name" value="AMIN_dom"/>
</dbReference>
<evidence type="ECO:0000256" key="14">
    <source>
        <dbReference type="RuleBase" id="RU003357"/>
    </source>
</evidence>
<evidence type="ECO:0000256" key="4">
    <source>
        <dbReference type="ARBA" id="ARBA00022452"/>
    </source>
</evidence>
<dbReference type="InterPro" id="IPR000531">
    <property type="entry name" value="Beta-barrel_TonB"/>
</dbReference>
<keyword evidence="18" id="KW-0675">Receptor</keyword>
<comment type="similarity">
    <text evidence="2 13 14">Belongs to the TonB-dependent receptor family.</text>
</comment>
<evidence type="ECO:0000256" key="7">
    <source>
        <dbReference type="ARBA" id="ARBA00022729"/>
    </source>
</evidence>
<dbReference type="PANTHER" id="PTHR32552:SF68">
    <property type="entry name" value="FERRICHROME OUTER MEMBRANE TRANSPORTER_PHAGE RECEPTOR"/>
    <property type="match status" value="1"/>
</dbReference>
<keyword evidence="19" id="KW-1185">Reference proteome</keyword>
<evidence type="ECO:0000256" key="13">
    <source>
        <dbReference type="PROSITE-ProRule" id="PRU01360"/>
    </source>
</evidence>
<evidence type="ECO:0000256" key="10">
    <source>
        <dbReference type="ARBA" id="ARBA00023077"/>
    </source>
</evidence>
<keyword evidence="6 13" id="KW-0812">Transmembrane</keyword>
<protein>
    <submittedName>
        <fullName evidence="18">TonB-dependent siderophore receptor</fullName>
    </submittedName>
</protein>
<dbReference type="CDD" id="cd01347">
    <property type="entry name" value="ligand_gated_channel"/>
    <property type="match status" value="1"/>
</dbReference>
<evidence type="ECO:0000256" key="9">
    <source>
        <dbReference type="ARBA" id="ARBA00023065"/>
    </source>
</evidence>
<name>A0A8J8CKS4_9CYAN</name>
<feature type="domain" description="AMIN" evidence="17">
    <location>
        <begin position="57"/>
        <end position="145"/>
    </location>
</feature>
<evidence type="ECO:0000259" key="15">
    <source>
        <dbReference type="Pfam" id="PF00593"/>
    </source>
</evidence>
<keyword evidence="8" id="KW-0408">Iron</keyword>
<dbReference type="Pfam" id="PF07715">
    <property type="entry name" value="Plug"/>
    <property type="match status" value="1"/>
</dbReference>
<dbReference type="InterPro" id="IPR012910">
    <property type="entry name" value="Plug_dom"/>
</dbReference>
<keyword evidence="5" id="KW-0410">Iron transport</keyword>
<evidence type="ECO:0000256" key="2">
    <source>
        <dbReference type="ARBA" id="ARBA00009810"/>
    </source>
</evidence>
<dbReference type="AlphaFoldDB" id="A0A8J8CKS4"/>
<dbReference type="Gene3D" id="2.40.170.20">
    <property type="entry name" value="TonB-dependent receptor, beta-barrel domain"/>
    <property type="match status" value="1"/>
</dbReference>
<dbReference type="Proteomes" id="UP000646053">
    <property type="component" value="Unassembled WGS sequence"/>
</dbReference>
<evidence type="ECO:0000259" key="16">
    <source>
        <dbReference type="Pfam" id="PF07715"/>
    </source>
</evidence>
<dbReference type="InterPro" id="IPR010105">
    <property type="entry name" value="TonB_sidphr_rcpt"/>
</dbReference>
<dbReference type="Pfam" id="PF00593">
    <property type="entry name" value="TonB_dep_Rec_b-barrel"/>
    <property type="match status" value="1"/>
</dbReference>
<dbReference type="FunFam" id="2.40.170.20:FF:000005">
    <property type="entry name" value="TonB-dependent siderophore receptor"/>
    <property type="match status" value="1"/>
</dbReference>
<keyword evidence="9" id="KW-0406">Ion transport</keyword>
<evidence type="ECO:0000313" key="18">
    <source>
        <dbReference type="EMBL" id="NDJ19834.1"/>
    </source>
</evidence>
<dbReference type="InterPro" id="IPR036942">
    <property type="entry name" value="Beta-barrel_TonB_sf"/>
</dbReference>
<evidence type="ECO:0000256" key="12">
    <source>
        <dbReference type="ARBA" id="ARBA00023237"/>
    </source>
</evidence>
<dbReference type="NCBIfam" id="TIGR01783">
    <property type="entry name" value="TonB-siderophor"/>
    <property type="match status" value="1"/>
</dbReference>
<dbReference type="RefSeq" id="WP_162425358.1">
    <property type="nucleotide sequence ID" value="NZ_WVIE01000042.1"/>
</dbReference>
<reference evidence="18" key="1">
    <citation type="submission" date="2019-12" db="EMBL/GenBank/DDBJ databases">
        <title>High-Quality draft genome sequences of three cyanobacteria isolated from the limestone walls of the Old Cathedral of Coimbra.</title>
        <authorList>
            <person name="Tiago I."/>
            <person name="Soares F."/>
            <person name="Portugal A."/>
        </authorList>
    </citation>
    <scope>NUCLEOTIDE SEQUENCE</scope>
    <source>
        <strain evidence="18">A</strain>
    </source>
</reference>
<evidence type="ECO:0000259" key="17">
    <source>
        <dbReference type="Pfam" id="PF11741"/>
    </source>
</evidence>
<organism evidence="18 19">
    <name type="scientific">Myxacorys almedinensis A</name>
    <dbReference type="NCBI Taxonomy" id="2690445"/>
    <lineage>
        <taxon>Bacteria</taxon>
        <taxon>Bacillati</taxon>
        <taxon>Cyanobacteriota</taxon>
        <taxon>Cyanophyceae</taxon>
        <taxon>Leptolyngbyales</taxon>
        <taxon>Leptolyngbyaceae</taxon>
        <taxon>Myxacorys</taxon>
        <taxon>Myxacorys almedinensis</taxon>
    </lineage>
</organism>
<feature type="domain" description="TonB-dependent receptor-like beta-barrel" evidence="15">
    <location>
        <begin position="368"/>
        <end position="799"/>
    </location>
</feature>
<evidence type="ECO:0000256" key="6">
    <source>
        <dbReference type="ARBA" id="ARBA00022692"/>
    </source>
</evidence>
<dbReference type="InterPro" id="IPR037066">
    <property type="entry name" value="Plug_dom_sf"/>
</dbReference>
<evidence type="ECO:0000256" key="3">
    <source>
        <dbReference type="ARBA" id="ARBA00022448"/>
    </source>
</evidence>
<dbReference type="GO" id="GO:0009279">
    <property type="term" value="C:cell outer membrane"/>
    <property type="evidence" value="ECO:0007669"/>
    <property type="project" value="UniProtKB-SubCell"/>
</dbReference>
<dbReference type="GO" id="GO:0015891">
    <property type="term" value="P:siderophore transport"/>
    <property type="evidence" value="ECO:0007669"/>
    <property type="project" value="InterPro"/>
</dbReference>
<gene>
    <name evidence="18" type="ORF">GS601_21520</name>
</gene>
<evidence type="ECO:0000256" key="1">
    <source>
        <dbReference type="ARBA" id="ARBA00004571"/>
    </source>
</evidence>
<feature type="domain" description="TonB-dependent receptor plug" evidence="16">
    <location>
        <begin position="192"/>
        <end position="294"/>
    </location>
</feature>
<keyword evidence="7" id="KW-0732">Signal</keyword>
<evidence type="ECO:0000256" key="11">
    <source>
        <dbReference type="ARBA" id="ARBA00023136"/>
    </source>
</evidence>